<sequence>MEQVNYIKHLNAVFLQFSKDSRLNPTHISLYVALFQLWNNYHFPTEFYINREEAMRFSKIGSKTTYHRCIKELHHWKYLLYEPSHNPFKGSRIKMFNFGTSDGQALYPNPTNIGTSNGQAVVSINKHIQTGKNKANDTKLDQPKNENEVIDFFEKENWPELEAKKFYNHYQGIGWKVGGKTKIVDWHATARNWMIKAEELKEEKTMVAVSQNTDNLKTSSNKNYNEPL</sequence>
<organism evidence="1 2">
    <name type="scientific">Bizionia sediminis</name>
    <dbReference type="NCBI Taxonomy" id="1737064"/>
    <lineage>
        <taxon>Bacteria</taxon>
        <taxon>Pseudomonadati</taxon>
        <taxon>Bacteroidota</taxon>
        <taxon>Flavobacteriia</taxon>
        <taxon>Flavobacteriales</taxon>
        <taxon>Flavobacteriaceae</taxon>
        <taxon>Bizionia</taxon>
    </lineage>
</organism>
<accession>A0ABW5KPH5</accession>
<dbReference type="EMBL" id="JBHULS010000001">
    <property type="protein sequence ID" value="MFD2550504.1"/>
    <property type="molecule type" value="Genomic_DNA"/>
</dbReference>
<reference evidence="2" key="1">
    <citation type="journal article" date="2019" name="Int. J. Syst. Evol. Microbiol.">
        <title>The Global Catalogue of Microorganisms (GCM) 10K type strain sequencing project: providing services to taxonomists for standard genome sequencing and annotation.</title>
        <authorList>
            <consortium name="The Broad Institute Genomics Platform"/>
            <consortium name="The Broad Institute Genome Sequencing Center for Infectious Disease"/>
            <person name="Wu L."/>
            <person name="Ma J."/>
        </authorList>
    </citation>
    <scope>NUCLEOTIDE SEQUENCE [LARGE SCALE GENOMIC DNA]</scope>
    <source>
        <strain evidence="2">KCTC 42587</strain>
    </source>
</reference>
<evidence type="ECO:0000313" key="2">
    <source>
        <dbReference type="Proteomes" id="UP001597472"/>
    </source>
</evidence>
<name>A0ABW5KPH5_9FLAO</name>
<dbReference type="Proteomes" id="UP001597472">
    <property type="component" value="Unassembled WGS sequence"/>
</dbReference>
<protein>
    <recommendedName>
        <fullName evidence="3">Transcriptional regulator</fullName>
    </recommendedName>
</protein>
<keyword evidence="2" id="KW-1185">Reference proteome</keyword>
<evidence type="ECO:0008006" key="3">
    <source>
        <dbReference type="Google" id="ProtNLM"/>
    </source>
</evidence>
<evidence type="ECO:0000313" key="1">
    <source>
        <dbReference type="EMBL" id="MFD2550504.1"/>
    </source>
</evidence>
<gene>
    <name evidence="1" type="ORF">ACFSQP_01625</name>
</gene>
<proteinExistence type="predicted"/>
<comment type="caution">
    <text evidence="1">The sequence shown here is derived from an EMBL/GenBank/DDBJ whole genome shotgun (WGS) entry which is preliminary data.</text>
</comment>